<reference evidence="1 2" key="1">
    <citation type="submission" date="2024-04" db="EMBL/GenBank/DDBJ databases">
        <title>Polymorphospora sp. isolated from Baiyangdian Lake in Xiong'an New Area.</title>
        <authorList>
            <person name="Zhang X."/>
            <person name="Liu J."/>
        </authorList>
    </citation>
    <scope>NUCLEOTIDE SEQUENCE [LARGE SCALE GENOMIC DNA]</scope>
    <source>
        <strain evidence="1 2">2-325</strain>
    </source>
</reference>
<accession>A0ABV5CW15</accession>
<sequence length="61" mass="6876">MTWAYDRGDHRDAHEADIPDPVLLVDITSNGWGSGIRQANDVGQLIDRIETGDFAFNFEEQ</sequence>
<dbReference type="Proteomes" id="UP001582793">
    <property type="component" value="Unassembled WGS sequence"/>
</dbReference>
<evidence type="ECO:0000313" key="1">
    <source>
        <dbReference type="EMBL" id="MFB6396090.1"/>
    </source>
</evidence>
<proteinExistence type="predicted"/>
<keyword evidence="2" id="KW-1185">Reference proteome</keyword>
<name>A0ABV5CW15_9ACTN</name>
<evidence type="ECO:0000313" key="2">
    <source>
        <dbReference type="Proteomes" id="UP001582793"/>
    </source>
</evidence>
<dbReference type="RefSeq" id="WP_364207087.1">
    <property type="nucleotide sequence ID" value="NZ_JBCGDC010000079.1"/>
</dbReference>
<protein>
    <submittedName>
        <fullName evidence="1">Uncharacterized protein</fullName>
    </submittedName>
</protein>
<comment type="caution">
    <text evidence="1">The sequence shown here is derived from an EMBL/GenBank/DDBJ whole genome shotgun (WGS) entry which is preliminary data.</text>
</comment>
<dbReference type="EMBL" id="JBCGDC010000079">
    <property type="protein sequence ID" value="MFB6396090.1"/>
    <property type="molecule type" value="Genomic_DNA"/>
</dbReference>
<organism evidence="1 2">
    <name type="scientific">Polymorphospora lycopeni</name>
    <dbReference type="NCBI Taxonomy" id="3140240"/>
    <lineage>
        <taxon>Bacteria</taxon>
        <taxon>Bacillati</taxon>
        <taxon>Actinomycetota</taxon>
        <taxon>Actinomycetes</taxon>
        <taxon>Micromonosporales</taxon>
        <taxon>Micromonosporaceae</taxon>
        <taxon>Polymorphospora</taxon>
    </lineage>
</organism>
<gene>
    <name evidence="1" type="ORF">AAFH96_23710</name>
</gene>